<dbReference type="GO" id="GO:0005794">
    <property type="term" value="C:Golgi apparatus"/>
    <property type="evidence" value="ECO:0007669"/>
    <property type="project" value="InterPro"/>
</dbReference>
<keyword evidence="3" id="KW-1185">Reference proteome</keyword>
<feature type="transmembrane region" description="Helical" evidence="1">
    <location>
        <begin position="185"/>
        <end position="203"/>
    </location>
</feature>
<evidence type="ECO:0000313" key="3">
    <source>
        <dbReference type="Proteomes" id="UP001054837"/>
    </source>
</evidence>
<keyword evidence="1" id="KW-0812">Transmembrane</keyword>
<dbReference type="InterPro" id="IPR026202">
    <property type="entry name" value="GOLGB1"/>
</dbReference>
<reference evidence="2 3" key="1">
    <citation type="submission" date="2021-06" db="EMBL/GenBank/DDBJ databases">
        <title>Caerostris darwini draft genome.</title>
        <authorList>
            <person name="Kono N."/>
            <person name="Arakawa K."/>
        </authorList>
    </citation>
    <scope>NUCLEOTIDE SEQUENCE [LARGE SCALE GENOMIC DNA]</scope>
</reference>
<dbReference type="Proteomes" id="UP001054837">
    <property type="component" value="Unassembled WGS sequence"/>
</dbReference>
<evidence type="ECO:0008006" key="4">
    <source>
        <dbReference type="Google" id="ProtNLM"/>
    </source>
</evidence>
<dbReference type="EMBL" id="BPLQ01004137">
    <property type="protein sequence ID" value="GIY05891.1"/>
    <property type="molecule type" value="Genomic_DNA"/>
</dbReference>
<sequence length="204" mass="23969">MSSLHKQGLRCEELSLEVSKLLEERNVLQWKLQQYGVANQDIKSESEMHSSASSSELTSIKVETPFSNLDVAALHASRLMESENTCKQLHQANEALDRALISERDQKRIIEEELDLAKEYLTEEAKANDEYQILLGEVNEPEFFAETNFSISRNVRSHAYKFRRWLRGRRNYFSRMVKSRNYPQFAYIFYICFIHIWLLTCVFS</sequence>
<keyword evidence="1" id="KW-1133">Transmembrane helix</keyword>
<proteinExistence type="predicted"/>
<dbReference type="PANTHER" id="PTHR18887:SF5">
    <property type="entry name" value="GOLGIN SUBFAMILY B MEMBER 1-LIKE"/>
    <property type="match status" value="1"/>
</dbReference>
<accession>A0AAV4QCQ9</accession>
<evidence type="ECO:0000256" key="1">
    <source>
        <dbReference type="SAM" id="Phobius"/>
    </source>
</evidence>
<gene>
    <name evidence="2" type="primary">AVEN_211858_1</name>
    <name evidence="2" type="ORF">CDAR_176762</name>
</gene>
<dbReference type="PANTHER" id="PTHR18887">
    <property type="entry name" value="GOLGI-ASSOCIATED PROTEIN GCP360-RELATED"/>
    <property type="match status" value="1"/>
</dbReference>
<protein>
    <recommendedName>
        <fullName evidence="4">Golgin-84</fullName>
    </recommendedName>
</protein>
<evidence type="ECO:0000313" key="2">
    <source>
        <dbReference type="EMBL" id="GIY05891.1"/>
    </source>
</evidence>
<keyword evidence="1" id="KW-0472">Membrane</keyword>
<dbReference type="AlphaFoldDB" id="A0AAV4QCQ9"/>
<comment type="caution">
    <text evidence="2">The sequence shown here is derived from an EMBL/GenBank/DDBJ whole genome shotgun (WGS) entry which is preliminary data.</text>
</comment>
<name>A0AAV4QCQ9_9ARAC</name>
<organism evidence="2 3">
    <name type="scientific">Caerostris darwini</name>
    <dbReference type="NCBI Taxonomy" id="1538125"/>
    <lineage>
        <taxon>Eukaryota</taxon>
        <taxon>Metazoa</taxon>
        <taxon>Ecdysozoa</taxon>
        <taxon>Arthropoda</taxon>
        <taxon>Chelicerata</taxon>
        <taxon>Arachnida</taxon>
        <taxon>Araneae</taxon>
        <taxon>Araneomorphae</taxon>
        <taxon>Entelegynae</taxon>
        <taxon>Araneoidea</taxon>
        <taxon>Araneidae</taxon>
        <taxon>Caerostris</taxon>
    </lineage>
</organism>